<feature type="domain" description="Toprim" evidence="8">
    <location>
        <begin position="81"/>
        <end position="176"/>
    </location>
</feature>
<dbReference type="NCBIfam" id="TIGR00615">
    <property type="entry name" value="recR"/>
    <property type="match status" value="1"/>
</dbReference>
<reference evidence="9" key="1">
    <citation type="submission" date="2023-07" db="EMBL/GenBank/DDBJ databases">
        <title>The genome sequence of Rhodocytophaga aerolata KACC 12507.</title>
        <authorList>
            <person name="Zhang X."/>
        </authorList>
    </citation>
    <scope>NUCLEOTIDE SEQUENCE</scope>
    <source>
        <strain evidence="9">KACC 12507</strain>
    </source>
</reference>
<evidence type="ECO:0000256" key="3">
    <source>
        <dbReference type="ARBA" id="ARBA00022771"/>
    </source>
</evidence>
<dbReference type="InterPro" id="IPR006171">
    <property type="entry name" value="TOPRIM_dom"/>
</dbReference>
<dbReference type="InterPro" id="IPR000093">
    <property type="entry name" value="DNA_Rcmb_RecR"/>
</dbReference>
<dbReference type="PANTHER" id="PTHR30446:SF0">
    <property type="entry name" value="RECOMBINATION PROTEIN RECR"/>
    <property type="match status" value="1"/>
</dbReference>
<dbReference type="Proteomes" id="UP001168528">
    <property type="component" value="Unassembled WGS sequence"/>
</dbReference>
<evidence type="ECO:0000256" key="7">
    <source>
        <dbReference type="HAMAP-Rule" id="MF_00017"/>
    </source>
</evidence>
<dbReference type="RefSeq" id="WP_302035548.1">
    <property type="nucleotide sequence ID" value="NZ_JAUKPO010000001.1"/>
</dbReference>
<dbReference type="PANTHER" id="PTHR30446">
    <property type="entry name" value="RECOMBINATION PROTEIN RECR"/>
    <property type="match status" value="1"/>
</dbReference>
<feature type="zinc finger region" description="C4-type" evidence="7">
    <location>
        <begin position="58"/>
        <end position="73"/>
    </location>
</feature>
<organism evidence="9 10">
    <name type="scientific">Rhodocytophaga aerolata</name>
    <dbReference type="NCBI Taxonomy" id="455078"/>
    <lineage>
        <taxon>Bacteria</taxon>
        <taxon>Pseudomonadati</taxon>
        <taxon>Bacteroidota</taxon>
        <taxon>Cytophagia</taxon>
        <taxon>Cytophagales</taxon>
        <taxon>Rhodocytophagaceae</taxon>
        <taxon>Rhodocytophaga</taxon>
    </lineage>
</organism>
<evidence type="ECO:0000313" key="10">
    <source>
        <dbReference type="Proteomes" id="UP001168528"/>
    </source>
</evidence>
<dbReference type="Pfam" id="PF21175">
    <property type="entry name" value="RecR_C"/>
    <property type="match status" value="1"/>
</dbReference>
<keyword evidence="3 7" id="KW-0863">Zinc-finger</keyword>
<dbReference type="PROSITE" id="PS50880">
    <property type="entry name" value="TOPRIM"/>
    <property type="match status" value="1"/>
</dbReference>
<keyword evidence="4 7" id="KW-0862">Zinc</keyword>
<evidence type="ECO:0000259" key="8">
    <source>
        <dbReference type="PROSITE" id="PS50880"/>
    </source>
</evidence>
<dbReference type="Pfam" id="PF13662">
    <property type="entry name" value="Toprim_4"/>
    <property type="match status" value="1"/>
</dbReference>
<comment type="similarity">
    <text evidence="7">Belongs to the RecR family.</text>
</comment>
<keyword evidence="2 7" id="KW-0227">DNA damage</keyword>
<dbReference type="SUPFAM" id="SSF111304">
    <property type="entry name" value="Recombination protein RecR"/>
    <property type="match status" value="1"/>
</dbReference>
<evidence type="ECO:0000256" key="2">
    <source>
        <dbReference type="ARBA" id="ARBA00022763"/>
    </source>
</evidence>
<keyword evidence="1 7" id="KW-0479">Metal-binding</keyword>
<evidence type="ECO:0000313" key="9">
    <source>
        <dbReference type="EMBL" id="MDO1444746.1"/>
    </source>
</evidence>
<gene>
    <name evidence="7 9" type="primary">recR</name>
    <name evidence="9" type="ORF">Q0590_00715</name>
</gene>
<keyword evidence="6 7" id="KW-0234">DNA repair</keyword>
<dbReference type="InterPro" id="IPR015967">
    <property type="entry name" value="Rcmb_RecR_Znf"/>
</dbReference>
<evidence type="ECO:0000256" key="5">
    <source>
        <dbReference type="ARBA" id="ARBA00023172"/>
    </source>
</evidence>
<evidence type="ECO:0000256" key="1">
    <source>
        <dbReference type="ARBA" id="ARBA00022723"/>
    </source>
</evidence>
<keyword evidence="5 7" id="KW-0233">DNA recombination</keyword>
<dbReference type="EMBL" id="JAUKPO010000001">
    <property type="protein sequence ID" value="MDO1444746.1"/>
    <property type="molecule type" value="Genomic_DNA"/>
</dbReference>
<dbReference type="Gene3D" id="6.10.250.240">
    <property type="match status" value="1"/>
</dbReference>
<evidence type="ECO:0000256" key="4">
    <source>
        <dbReference type="ARBA" id="ARBA00022833"/>
    </source>
</evidence>
<comment type="caution">
    <text evidence="9">The sequence shown here is derived from an EMBL/GenBank/DDBJ whole genome shotgun (WGS) entry which is preliminary data.</text>
</comment>
<dbReference type="InterPro" id="IPR034137">
    <property type="entry name" value="TOPRIM_RecR"/>
</dbReference>
<comment type="function">
    <text evidence="7">May play a role in DNA repair. It seems to be involved in an RecBC-independent recombinational process of DNA repair. It may act with RecF and RecO.</text>
</comment>
<dbReference type="Gene3D" id="3.40.1360.10">
    <property type="match status" value="1"/>
</dbReference>
<accession>A0ABT8QZB3</accession>
<sequence>MNFPSKLIENAVSEMAKLPGIGKKTALRLVLHLLKKDEEHTVSLAEAITNMRLHVQYCRHCHNIADTDTCAICASSSRDKSIICVVEDTRDVLAIENTAQYKGLYHVLGGIISPIEGVGPSDLNIESLVKRIPESEVKEIILALSPTMEGDTTAFYLTKKFKPYNIRISTIARGIPVGGELEYADEITLGRSIVRRTAYEL</sequence>
<dbReference type="Pfam" id="PF21176">
    <property type="entry name" value="RecR_HhH"/>
    <property type="match status" value="1"/>
</dbReference>
<dbReference type="PROSITE" id="PS01300">
    <property type="entry name" value="RECR"/>
    <property type="match status" value="1"/>
</dbReference>
<evidence type="ECO:0000256" key="6">
    <source>
        <dbReference type="ARBA" id="ARBA00023204"/>
    </source>
</evidence>
<dbReference type="InterPro" id="IPR023627">
    <property type="entry name" value="Rcmb_RecR"/>
</dbReference>
<proteinExistence type="inferred from homology"/>
<dbReference type="Gene3D" id="3.30.60.80">
    <property type="match status" value="1"/>
</dbReference>
<dbReference type="HAMAP" id="MF_00017">
    <property type="entry name" value="RecR"/>
    <property type="match status" value="1"/>
</dbReference>
<protein>
    <recommendedName>
        <fullName evidence="7">Recombination protein RecR</fullName>
    </recommendedName>
</protein>
<keyword evidence="10" id="KW-1185">Reference proteome</keyword>
<name>A0ABT8QZB3_9BACT</name>
<dbReference type="SMART" id="SM00493">
    <property type="entry name" value="TOPRIM"/>
    <property type="match status" value="1"/>
</dbReference>
<dbReference type="Pfam" id="PF02132">
    <property type="entry name" value="RecR_ZnF"/>
    <property type="match status" value="1"/>
</dbReference>
<dbReference type="CDD" id="cd01025">
    <property type="entry name" value="TOPRIM_recR"/>
    <property type="match status" value="1"/>
</dbReference>
<dbReference type="Gene3D" id="1.10.8.420">
    <property type="entry name" value="RecR Domain 1"/>
    <property type="match status" value="1"/>
</dbReference>